<protein>
    <submittedName>
        <fullName evidence="1">Uncharacterized protein</fullName>
    </submittedName>
</protein>
<evidence type="ECO:0000313" key="1">
    <source>
        <dbReference type="EMBL" id="GBP87610.1"/>
    </source>
</evidence>
<name>A0A4C1ZIE7_EUMVA</name>
<keyword evidence="2" id="KW-1185">Reference proteome</keyword>
<dbReference type="Proteomes" id="UP000299102">
    <property type="component" value="Unassembled WGS sequence"/>
</dbReference>
<proteinExistence type="predicted"/>
<dbReference type="EMBL" id="BGZK01001871">
    <property type="protein sequence ID" value="GBP87610.1"/>
    <property type="molecule type" value="Genomic_DNA"/>
</dbReference>
<accession>A0A4C1ZIE7</accession>
<dbReference type="AlphaFoldDB" id="A0A4C1ZIE7"/>
<comment type="caution">
    <text evidence="1">The sequence shown here is derived from an EMBL/GenBank/DDBJ whole genome shotgun (WGS) entry which is preliminary data.</text>
</comment>
<sequence length="107" mass="12256">MEEVFSRWVPRMLTGPPLLWLKFDMLASKYLGILQIDFYRFSRHDPNKCSGRLQAQARSGGWPRGALRRSTYTSAVLGLSVRHFYVDVLRYSSIPETATLMTMVALA</sequence>
<gene>
    <name evidence="1" type="ORF">EVAR_99585_1</name>
</gene>
<evidence type="ECO:0000313" key="2">
    <source>
        <dbReference type="Proteomes" id="UP000299102"/>
    </source>
</evidence>
<reference evidence="1 2" key="1">
    <citation type="journal article" date="2019" name="Commun. Biol.">
        <title>The bagworm genome reveals a unique fibroin gene that provides high tensile strength.</title>
        <authorList>
            <person name="Kono N."/>
            <person name="Nakamura H."/>
            <person name="Ohtoshi R."/>
            <person name="Tomita M."/>
            <person name="Numata K."/>
            <person name="Arakawa K."/>
        </authorList>
    </citation>
    <scope>NUCLEOTIDE SEQUENCE [LARGE SCALE GENOMIC DNA]</scope>
</reference>
<organism evidence="1 2">
    <name type="scientific">Eumeta variegata</name>
    <name type="common">Bagworm moth</name>
    <name type="synonym">Eumeta japonica</name>
    <dbReference type="NCBI Taxonomy" id="151549"/>
    <lineage>
        <taxon>Eukaryota</taxon>
        <taxon>Metazoa</taxon>
        <taxon>Ecdysozoa</taxon>
        <taxon>Arthropoda</taxon>
        <taxon>Hexapoda</taxon>
        <taxon>Insecta</taxon>
        <taxon>Pterygota</taxon>
        <taxon>Neoptera</taxon>
        <taxon>Endopterygota</taxon>
        <taxon>Lepidoptera</taxon>
        <taxon>Glossata</taxon>
        <taxon>Ditrysia</taxon>
        <taxon>Tineoidea</taxon>
        <taxon>Psychidae</taxon>
        <taxon>Oiketicinae</taxon>
        <taxon>Eumeta</taxon>
    </lineage>
</organism>